<dbReference type="Gene3D" id="2.40.50.100">
    <property type="match status" value="2"/>
</dbReference>
<keyword evidence="3" id="KW-0472">Membrane</keyword>
<organism evidence="4 5">
    <name type="scientific">Butyrivibrio fibrisolvens</name>
    <dbReference type="NCBI Taxonomy" id="831"/>
    <lineage>
        <taxon>Bacteria</taxon>
        <taxon>Bacillati</taxon>
        <taxon>Bacillota</taxon>
        <taxon>Clostridia</taxon>
        <taxon>Lachnospirales</taxon>
        <taxon>Lachnospiraceae</taxon>
        <taxon>Butyrivibrio</taxon>
    </lineage>
</organism>
<dbReference type="AlphaFoldDB" id="A0A1H9LRG8"/>
<dbReference type="PANTHER" id="PTHR30469:SF33">
    <property type="entry name" value="SLR1207 PROTEIN"/>
    <property type="match status" value="1"/>
</dbReference>
<feature type="transmembrane region" description="Helical" evidence="3">
    <location>
        <begin position="192"/>
        <end position="210"/>
    </location>
</feature>
<feature type="compositionally biased region" description="Basic and acidic residues" evidence="2">
    <location>
        <begin position="1"/>
        <end position="11"/>
    </location>
</feature>
<feature type="compositionally biased region" description="Basic residues" evidence="2">
    <location>
        <begin position="101"/>
        <end position="129"/>
    </location>
</feature>
<feature type="compositionally biased region" description="Acidic residues" evidence="2">
    <location>
        <begin position="52"/>
        <end position="63"/>
    </location>
</feature>
<feature type="compositionally biased region" description="Acidic residues" evidence="2">
    <location>
        <begin position="70"/>
        <end position="97"/>
    </location>
</feature>
<dbReference type="RefSeq" id="WP_074754047.1">
    <property type="nucleotide sequence ID" value="NZ_FOGJ01000002.1"/>
</dbReference>
<keyword evidence="3" id="KW-1133">Transmembrane helix</keyword>
<feature type="compositionally biased region" description="Basic and acidic residues" evidence="2">
    <location>
        <begin position="32"/>
        <end position="51"/>
    </location>
</feature>
<name>A0A1H9LRG8_BUTFI</name>
<evidence type="ECO:0000256" key="3">
    <source>
        <dbReference type="SAM" id="Phobius"/>
    </source>
</evidence>
<evidence type="ECO:0000256" key="2">
    <source>
        <dbReference type="SAM" id="MobiDB-lite"/>
    </source>
</evidence>
<dbReference type="GO" id="GO:0015562">
    <property type="term" value="F:efflux transmembrane transporter activity"/>
    <property type="evidence" value="ECO:0007669"/>
    <property type="project" value="TreeGrafter"/>
</dbReference>
<dbReference type="OrthoDB" id="1993375at2"/>
<protein>
    <submittedName>
        <fullName evidence="4">HlyD family secretion protein</fullName>
    </submittedName>
</protein>
<gene>
    <name evidence="4" type="ORF">SAMN04487884_102154</name>
</gene>
<feature type="compositionally biased region" description="Acidic residues" evidence="2">
    <location>
        <begin position="134"/>
        <end position="152"/>
    </location>
</feature>
<dbReference type="eggNOG" id="COG0845">
    <property type="taxonomic scope" value="Bacteria"/>
</dbReference>
<dbReference type="PANTHER" id="PTHR30469">
    <property type="entry name" value="MULTIDRUG RESISTANCE PROTEIN MDTA"/>
    <property type="match status" value="1"/>
</dbReference>
<feature type="coiled-coil region" evidence="1">
    <location>
        <begin position="392"/>
        <end position="419"/>
    </location>
</feature>
<keyword evidence="3" id="KW-0812">Transmembrane</keyword>
<dbReference type="Proteomes" id="UP000182584">
    <property type="component" value="Unassembled WGS sequence"/>
</dbReference>
<sequence length="737" mass="81115">MSKDKEFDKNRSAGIGNEPDNEEITGIISDGSKTDNDNSISEQEKYERDIDNEQDTTSEDEYSDNGSDERSDEESDEEFEDGSDKESEEDSYVESEEDRPKKKTHNNSKNKKTNTNSKKKTNKSTSKKSKTVDDDYDYSDDYDEEDDEDADDLEKAFEEETRRMNAKKLKRDARIPKGMTPQEYKAQKRKDAIKNIAIAFLAILLVLTLFSNTIMNVTLPQVATSYVASSEIAPSIRGTGTLTAGSTYDVVITQTRKIATVEVKVGQTVEKDQVLFTLEDAESEELEAAKTAAEDAKDAYDLALFSADIPADDILAIKNGSALSFDSFLKELAEANENYSAALQTDTDVQAQIDEYEYYKKIASLYVTADEDRDKATSGTTTMSDADIVYQQKLLEEQITNLTAEIEKYDEIINKFEASYGTDAQVYEDSSEDFITEYNSYREAIDNKYVAESKKGVAEREKAKLADFGNLETRNASYYDGLIESAKENKNQTAAALTKAETARKEVLAKITAEIALVQKRTDYEQAKAKVDKLEETAIGATVNAPVAGTITNVAYKAGENTKANETMATIQLEGQVLTMSFSVTTEQAKKVKVGQAASAQNAWAYSDLSAVLTSITNDSSDPNGHKVLNFEVSGTDLSAGQSLSLVLGENAVTYDLVVPNSAIREDNNGKFVLILDSRSTPFGNRYIARRADVTVVASDDANSAITGNIDPYSYVITTSTAPISSGDQVRLQDTNS</sequence>
<accession>A0A1H9LRG8</accession>
<dbReference type="Gene3D" id="2.40.420.20">
    <property type="match status" value="1"/>
</dbReference>
<dbReference type="EMBL" id="FOGJ01000002">
    <property type="protein sequence ID" value="SER13797.1"/>
    <property type="molecule type" value="Genomic_DNA"/>
</dbReference>
<dbReference type="GO" id="GO:1990281">
    <property type="term" value="C:efflux pump complex"/>
    <property type="evidence" value="ECO:0007669"/>
    <property type="project" value="TreeGrafter"/>
</dbReference>
<feature type="coiled-coil region" evidence="1">
    <location>
        <begin position="483"/>
        <end position="544"/>
    </location>
</feature>
<keyword evidence="1" id="KW-0175">Coiled coil</keyword>
<evidence type="ECO:0000256" key="1">
    <source>
        <dbReference type="SAM" id="Coils"/>
    </source>
</evidence>
<proteinExistence type="predicted"/>
<feature type="region of interest" description="Disordered" evidence="2">
    <location>
        <begin position="1"/>
        <end position="153"/>
    </location>
</feature>
<evidence type="ECO:0000313" key="4">
    <source>
        <dbReference type="EMBL" id="SER13797.1"/>
    </source>
</evidence>
<evidence type="ECO:0000313" key="5">
    <source>
        <dbReference type="Proteomes" id="UP000182584"/>
    </source>
</evidence>
<reference evidence="4 5" key="1">
    <citation type="submission" date="2016-10" db="EMBL/GenBank/DDBJ databases">
        <authorList>
            <person name="de Groot N.N."/>
        </authorList>
    </citation>
    <scope>NUCLEOTIDE SEQUENCE [LARGE SCALE GENOMIC DNA]</scope>
    <source>
        <strain evidence="4 5">AR40</strain>
    </source>
</reference>